<keyword evidence="3" id="KW-0687">Ribonucleoprotein</keyword>
<dbReference type="GeneID" id="17356884"/>
<dbReference type="RefSeq" id="XP_005849781.1">
    <property type="nucleotide sequence ID" value="XM_005849719.1"/>
</dbReference>
<dbReference type="Gene3D" id="3.30.420.100">
    <property type="match status" value="1"/>
</dbReference>
<gene>
    <name evidence="4" type="ORF">CHLNCDRAFT_142852</name>
</gene>
<name>E1Z8W9_CHLVA</name>
<dbReference type="OMA" id="FFKKEQR"/>
<accession>E1Z8W9</accession>
<evidence type="ECO:0000313" key="4">
    <source>
        <dbReference type="EMBL" id="EFN57679.1"/>
    </source>
</evidence>
<dbReference type="STRING" id="554065.E1Z8W9"/>
<dbReference type="AlphaFoldDB" id="E1Z8W9"/>
<dbReference type="Pfam" id="PF00861">
    <property type="entry name" value="Ribosomal_L18p"/>
    <property type="match status" value="1"/>
</dbReference>
<dbReference type="GO" id="GO:0005840">
    <property type="term" value="C:ribosome"/>
    <property type="evidence" value="ECO:0007669"/>
    <property type="project" value="UniProtKB-KW"/>
</dbReference>
<dbReference type="PANTHER" id="PTHR12899:SF16">
    <property type="entry name" value="OS02G0689700 PROTEIN"/>
    <property type="match status" value="1"/>
</dbReference>
<dbReference type="KEGG" id="cvr:CHLNCDRAFT_142852"/>
<evidence type="ECO:0000313" key="5">
    <source>
        <dbReference type="Proteomes" id="UP000008141"/>
    </source>
</evidence>
<dbReference type="OrthoDB" id="1932324at2759"/>
<dbReference type="InterPro" id="IPR005484">
    <property type="entry name" value="Ribosomal_uL18_bac/plant/anim"/>
</dbReference>
<evidence type="ECO:0000256" key="3">
    <source>
        <dbReference type="ARBA" id="ARBA00023274"/>
    </source>
</evidence>
<sequence length="114" mass="12362">MFGLPPLPLLVVQPFHLKLFLSNKYIYGQIWRAADQHVVAAASTIEAPVREALKEAGASASCSQAASRVGQLLAERAQKAGVSGVTWPRRRGESYHGKRKALLDAMREAGLPLI</sequence>
<dbReference type="GO" id="GO:1990904">
    <property type="term" value="C:ribonucleoprotein complex"/>
    <property type="evidence" value="ECO:0007669"/>
    <property type="project" value="UniProtKB-KW"/>
</dbReference>
<dbReference type="CDD" id="cd00432">
    <property type="entry name" value="Ribosomal_L18_L5e"/>
    <property type="match status" value="1"/>
</dbReference>
<dbReference type="SUPFAM" id="SSF53137">
    <property type="entry name" value="Translational machinery components"/>
    <property type="match status" value="1"/>
</dbReference>
<dbReference type="InterPro" id="IPR057268">
    <property type="entry name" value="Ribosomal_L18"/>
</dbReference>
<keyword evidence="2" id="KW-0689">Ribosomal protein</keyword>
<keyword evidence="5" id="KW-1185">Reference proteome</keyword>
<dbReference type="EMBL" id="GL433839">
    <property type="protein sequence ID" value="EFN57679.1"/>
    <property type="molecule type" value="Genomic_DNA"/>
</dbReference>
<dbReference type="eggNOG" id="KOG1870">
    <property type="taxonomic scope" value="Eukaryota"/>
</dbReference>
<dbReference type="Proteomes" id="UP000008141">
    <property type="component" value="Unassembled WGS sequence"/>
</dbReference>
<dbReference type="GO" id="GO:0003735">
    <property type="term" value="F:structural constituent of ribosome"/>
    <property type="evidence" value="ECO:0007669"/>
    <property type="project" value="InterPro"/>
</dbReference>
<evidence type="ECO:0000256" key="1">
    <source>
        <dbReference type="ARBA" id="ARBA00007116"/>
    </source>
</evidence>
<proteinExistence type="inferred from homology"/>
<protein>
    <recommendedName>
        <fullName evidence="6">50S ribosomal protein L18</fullName>
    </recommendedName>
</protein>
<dbReference type="GO" id="GO:0008097">
    <property type="term" value="F:5S rRNA binding"/>
    <property type="evidence" value="ECO:0007669"/>
    <property type="project" value="TreeGrafter"/>
</dbReference>
<dbReference type="FunCoup" id="E1Z8W9">
    <property type="interactions" value="1076"/>
</dbReference>
<organism evidence="5">
    <name type="scientific">Chlorella variabilis</name>
    <name type="common">Green alga</name>
    <dbReference type="NCBI Taxonomy" id="554065"/>
    <lineage>
        <taxon>Eukaryota</taxon>
        <taxon>Viridiplantae</taxon>
        <taxon>Chlorophyta</taxon>
        <taxon>core chlorophytes</taxon>
        <taxon>Trebouxiophyceae</taxon>
        <taxon>Chlorellales</taxon>
        <taxon>Chlorellaceae</taxon>
        <taxon>Chlorella clade</taxon>
        <taxon>Chlorella</taxon>
    </lineage>
</organism>
<dbReference type="InParanoid" id="E1Z8W9"/>
<dbReference type="PANTHER" id="PTHR12899">
    <property type="entry name" value="39S RIBOSOMAL PROTEIN L18, MITOCHONDRIAL"/>
    <property type="match status" value="1"/>
</dbReference>
<evidence type="ECO:0000256" key="2">
    <source>
        <dbReference type="ARBA" id="ARBA00022980"/>
    </source>
</evidence>
<evidence type="ECO:0008006" key="6">
    <source>
        <dbReference type="Google" id="ProtNLM"/>
    </source>
</evidence>
<reference evidence="4 5" key="1">
    <citation type="journal article" date="2010" name="Plant Cell">
        <title>The Chlorella variabilis NC64A genome reveals adaptation to photosymbiosis, coevolution with viruses, and cryptic sex.</title>
        <authorList>
            <person name="Blanc G."/>
            <person name="Duncan G."/>
            <person name="Agarkova I."/>
            <person name="Borodovsky M."/>
            <person name="Gurnon J."/>
            <person name="Kuo A."/>
            <person name="Lindquist E."/>
            <person name="Lucas S."/>
            <person name="Pangilinan J."/>
            <person name="Polle J."/>
            <person name="Salamov A."/>
            <person name="Terry A."/>
            <person name="Yamada T."/>
            <person name="Dunigan D.D."/>
            <person name="Grigoriev I.V."/>
            <person name="Claverie J.M."/>
            <person name="Van Etten J.L."/>
        </authorList>
    </citation>
    <scope>NUCLEOTIDE SEQUENCE [LARGE SCALE GENOMIC DNA]</scope>
    <source>
        <strain evidence="4 5">NC64A</strain>
    </source>
</reference>
<comment type="similarity">
    <text evidence="1">Belongs to the universal ribosomal protein uL18 family.</text>
</comment>
<dbReference type="GO" id="GO:0006412">
    <property type="term" value="P:translation"/>
    <property type="evidence" value="ECO:0007669"/>
    <property type="project" value="InterPro"/>
</dbReference>